<dbReference type="EMBL" id="VZPX01000026">
    <property type="protein sequence ID" value="KAB0479309.1"/>
    <property type="molecule type" value="Genomic_DNA"/>
</dbReference>
<dbReference type="Proteomes" id="UP000423756">
    <property type="component" value="Unassembled WGS sequence"/>
</dbReference>
<protein>
    <submittedName>
        <fullName evidence="2">Uncharacterized protein</fullName>
    </submittedName>
</protein>
<organism evidence="2 3">
    <name type="scientific">Vibrio chagasii</name>
    <dbReference type="NCBI Taxonomy" id="170679"/>
    <lineage>
        <taxon>Bacteria</taxon>
        <taxon>Pseudomonadati</taxon>
        <taxon>Pseudomonadota</taxon>
        <taxon>Gammaproteobacteria</taxon>
        <taxon>Vibrionales</taxon>
        <taxon>Vibrionaceae</taxon>
        <taxon>Vibrio</taxon>
    </lineage>
</organism>
<proteinExistence type="predicted"/>
<dbReference type="GeneID" id="77342224"/>
<dbReference type="RefSeq" id="WP_137407879.1">
    <property type="nucleotide sequence ID" value="NZ_AP025465.1"/>
</dbReference>
<keyword evidence="1" id="KW-0732">Signal</keyword>
<accession>A0A7V7TG73</accession>
<sequence length="109" mass="12136">MKKVLITFMLLASANAAALESFLGKVTTLEPTYLPGAITFMLDSGNATCPKGTWLKWAKTEENNKIVYSTLMAALASGKWIRFHMNDSDTEYKGQYIHIVESITGMFHL</sequence>
<comment type="caution">
    <text evidence="2">The sequence shown here is derived from an EMBL/GenBank/DDBJ whole genome shotgun (WGS) entry which is preliminary data.</text>
</comment>
<evidence type="ECO:0000256" key="1">
    <source>
        <dbReference type="SAM" id="SignalP"/>
    </source>
</evidence>
<feature type="chain" id="PRO_5030558955" evidence="1">
    <location>
        <begin position="19"/>
        <end position="109"/>
    </location>
</feature>
<evidence type="ECO:0000313" key="3">
    <source>
        <dbReference type="Proteomes" id="UP000423756"/>
    </source>
</evidence>
<dbReference type="AlphaFoldDB" id="A0A7V7TG73"/>
<gene>
    <name evidence="2" type="ORF">F7Q91_13615</name>
</gene>
<name>A0A7V7TG73_9VIBR</name>
<feature type="signal peptide" evidence="1">
    <location>
        <begin position="1"/>
        <end position="18"/>
    </location>
</feature>
<evidence type="ECO:0000313" key="2">
    <source>
        <dbReference type="EMBL" id="KAB0479309.1"/>
    </source>
</evidence>
<reference evidence="2 3" key="1">
    <citation type="submission" date="2019-09" db="EMBL/GenBank/DDBJ databases">
        <title>Draft genome sequences of 48 bacterial type strains from the CCUG.</title>
        <authorList>
            <person name="Tunovic T."/>
            <person name="Pineiro-Iglesias B."/>
            <person name="Unosson C."/>
            <person name="Inganas E."/>
            <person name="Ohlen M."/>
            <person name="Cardew S."/>
            <person name="Jensie-Markopoulos S."/>
            <person name="Salva-Serra F."/>
            <person name="Jaen-Luchoro D."/>
            <person name="Karlsson R."/>
            <person name="Svensson-Stadler L."/>
            <person name="Chun J."/>
            <person name="Moore E."/>
        </authorList>
    </citation>
    <scope>NUCLEOTIDE SEQUENCE [LARGE SCALE GENOMIC DNA]</scope>
    <source>
        <strain evidence="2 3">CCUG 48643</strain>
    </source>
</reference>